<dbReference type="AlphaFoldDB" id="A0A443QW72"/>
<dbReference type="PANTHER" id="PTHR22803">
    <property type="entry name" value="MANNOSE, PHOSPHOLIPASE, LECTIN RECEPTOR RELATED"/>
    <property type="match status" value="1"/>
</dbReference>
<comment type="caution">
    <text evidence="2">The sequence shown here is derived from an EMBL/GenBank/DDBJ whole genome shotgun (WGS) entry which is preliminary data.</text>
</comment>
<dbReference type="CDD" id="cd00037">
    <property type="entry name" value="CLECT"/>
    <property type="match status" value="1"/>
</dbReference>
<evidence type="ECO:0000313" key="2">
    <source>
        <dbReference type="EMBL" id="RWS07253.1"/>
    </source>
</evidence>
<reference evidence="2 3" key="1">
    <citation type="journal article" date="2018" name="Gigascience">
        <title>Genomes of trombidid mites reveal novel predicted allergens and laterally-transferred genes associated with secondary metabolism.</title>
        <authorList>
            <person name="Dong X."/>
            <person name="Chaisiri K."/>
            <person name="Xia D."/>
            <person name="Armstrong S.D."/>
            <person name="Fang Y."/>
            <person name="Donnelly M.J."/>
            <person name="Kadowaki T."/>
            <person name="McGarry J.W."/>
            <person name="Darby A.C."/>
            <person name="Makepeace B.L."/>
        </authorList>
    </citation>
    <scope>NUCLEOTIDE SEQUENCE [LARGE SCALE GENOMIC DNA]</scope>
    <source>
        <strain evidence="2">UoL-UT</strain>
    </source>
</reference>
<evidence type="ECO:0000259" key="1">
    <source>
        <dbReference type="PROSITE" id="PS50041"/>
    </source>
</evidence>
<sequence length="159" mass="18986">LAKYPQCDYGWLRFENKCFLIEKVETKLFENELSCRGKGATLVTIHSRLENEFLNAITERSKYFWLGGFRVKHGDDVFTWFDNTRFDYTKWATNQQPPVFTNQPQTAENNTCIYDGYWHDCGYDWDNYYHLCQKVIKPTANELNLYDDKEIRRFEGNCA</sequence>
<organism evidence="2 3">
    <name type="scientific">Leptotrombidium deliense</name>
    <dbReference type="NCBI Taxonomy" id="299467"/>
    <lineage>
        <taxon>Eukaryota</taxon>
        <taxon>Metazoa</taxon>
        <taxon>Ecdysozoa</taxon>
        <taxon>Arthropoda</taxon>
        <taxon>Chelicerata</taxon>
        <taxon>Arachnida</taxon>
        <taxon>Acari</taxon>
        <taxon>Acariformes</taxon>
        <taxon>Trombidiformes</taxon>
        <taxon>Prostigmata</taxon>
        <taxon>Anystina</taxon>
        <taxon>Parasitengona</taxon>
        <taxon>Trombiculoidea</taxon>
        <taxon>Trombiculidae</taxon>
        <taxon>Leptotrombidium</taxon>
    </lineage>
</organism>
<keyword evidence="3" id="KW-1185">Reference proteome</keyword>
<dbReference type="InterPro" id="IPR016187">
    <property type="entry name" value="CTDL_fold"/>
</dbReference>
<dbReference type="OrthoDB" id="6507960at2759"/>
<dbReference type="InterPro" id="IPR016186">
    <property type="entry name" value="C-type_lectin-like/link_sf"/>
</dbReference>
<dbReference type="Gene3D" id="3.10.100.10">
    <property type="entry name" value="Mannose-Binding Protein A, subunit A"/>
    <property type="match status" value="1"/>
</dbReference>
<dbReference type="Proteomes" id="UP000288716">
    <property type="component" value="Unassembled WGS sequence"/>
</dbReference>
<feature type="domain" description="C-type lectin" evidence="1">
    <location>
        <begin position="14"/>
        <end position="120"/>
    </location>
</feature>
<dbReference type="InterPro" id="IPR050111">
    <property type="entry name" value="C-type_lectin/snaclec_domain"/>
</dbReference>
<evidence type="ECO:0000313" key="3">
    <source>
        <dbReference type="Proteomes" id="UP000288716"/>
    </source>
</evidence>
<dbReference type="EMBL" id="NCKV01051430">
    <property type="protein sequence ID" value="RWS07253.1"/>
    <property type="molecule type" value="Genomic_DNA"/>
</dbReference>
<dbReference type="VEuPathDB" id="VectorBase:LDEU014154"/>
<gene>
    <name evidence="2" type="ORF">B4U80_14736</name>
</gene>
<protein>
    <submittedName>
        <fullName evidence="2">Collectin-12-like protein</fullName>
    </submittedName>
</protein>
<feature type="non-terminal residue" evidence="2">
    <location>
        <position position="1"/>
    </location>
</feature>
<proteinExistence type="predicted"/>
<dbReference type="Pfam" id="PF00059">
    <property type="entry name" value="Lectin_C"/>
    <property type="match status" value="1"/>
</dbReference>
<accession>A0A443QW72</accession>
<dbReference type="SMART" id="SM00034">
    <property type="entry name" value="CLECT"/>
    <property type="match status" value="1"/>
</dbReference>
<dbReference type="SUPFAM" id="SSF56436">
    <property type="entry name" value="C-type lectin-like"/>
    <property type="match status" value="1"/>
</dbReference>
<dbReference type="InterPro" id="IPR001304">
    <property type="entry name" value="C-type_lectin-like"/>
</dbReference>
<name>A0A443QW72_9ACAR</name>
<dbReference type="PROSITE" id="PS50041">
    <property type="entry name" value="C_TYPE_LECTIN_2"/>
    <property type="match status" value="1"/>
</dbReference>